<name>A0A4R1R4W5_9FIRM</name>
<gene>
    <name evidence="1" type="ORF">EDD76_102243</name>
</gene>
<proteinExistence type="predicted"/>
<protein>
    <submittedName>
        <fullName evidence="1">Uncharacterized protein</fullName>
    </submittedName>
</protein>
<sequence length="58" mass="6993">MTHDEFKDKLFDILNETEVLPIADIETNDRKNEIKVILQDHTQFIITTIPYGRRYIMR</sequence>
<comment type="caution">
    <text evidence="1">The sequence shown here is derived from an EMBL/GenBank/DDBJ whole genome shotgun (WGS) entry which is preliminary data.</text>
</comment>
<keyword evidence="2" id="KW-1185">Reference proteome</keyword>
<reference evidence="1 2" key="1">
    <citation type="submission" date="2019-03" db="EMBL/GenBank/DDBJ databases">
        <title>Genomic Encyclopedia of Type Strains, Phase IV (KMG-IV): sequencing the most valuable type-strain genomes for metagenomic binning, comparative biology and taxonomic classification.</title>
        <authorList>
            <person name="Goeker M."/>
        </authorList>
    </citation>
    <scope>NUCLEOTIDE SEQUENCE [LARGE SCALE GENOMIC DNA]</scope>
    <source>
        <strain evidence="1 2">DSM 100556</strain>
    </source>
</reference>
<dbReference type="AlphaFoldDB" id="A0A4R1R4W5"/>
<dbReference type="EMBL" id="SLUO01000002">
    <property type="protein sequence ID" value="TCL60545.1"/>
    <property type="molecule type" value="Genomic_DNA"/>
</dbReference>
<dbReference type="RefSeq" id="WP_157837519.1">
    <property type="nucleotide sequence ID" value="NZ_JPNB01000001.1"/>
</dbReference>
<accession>A0A4R1R4W5</accession>
<dbReference type="Proteomes" id="UP000295718">
    <property type="component" value="Unassembled WGS sequence"/>
</dbReference>
<evidence type="ECO:0000313" key="2">
    <source>
        <dbReference type="Proteomes" id="UP000295718"/>
    </source>
</evidence>
<organism evidence="1 2">
    <name type="scientific">Kineothrix alysoides</name>
    <dbReference type="NCBI Taxonomy" id="1469948"/>
    <lineage>
        <taxon>Bacteria</taxon>
        <taxon>Bacillati</taxon>
        <taxon>Bacillota</taxon>
        <taxon>Clostridia</taxon>
        <taxon>Lachnospirales</taxon>
        <taxon>Lachnospiraceae</taxon>
        <taxon>Kineothrix</taxon>
    </lineage>
</organism>
<evidence type="ECO:0000313" key="1">
    <source>
        <dbReference type="EMBL" id="TCL60545.1"/>
    </source>
</evidence>
<dbReference type="STRING" id="1469948.GCA_000732725_00278"/>